<evidence type="ECO:0000313" key="3">
    <source>
        <dbReference type="Proteomes" id="UP000809273"/>
    </source>
</evidence>
<keyword evidence="1" id="KW-0812">Transmembrane</keyword>
<accession>A0A9D8PR98</accession>
<dbReference type="EMBL" id="JAFGIX010000082">
    <property type="protein sequence ID" value="MBN1574563.1"/>
    <property type="molecule type" value="Genomic_DNA"/>
</dbReference>
<reference evidence="2" key="1">
    <citation type="journal article" date="2021" name="Environ. Microbiol.">
        <title>Genomic characterization of three novel Desulfobacterota classes expand the metabolic and phylogenetic diversity of the phylum.</title>
        <authorList>
            <person name="Murphy C.L."/>
            <person name="Biggerstaff J."/>
            <person name="Eichhorn A."/>
            <person name="Ewing E."/>
            <person name="Shahan R."/>
            <person name="Soriano D."/>
            <person name="Stewart S."/>
            <person name="VanMol K."/>
            <person name="Walker R."/>
            <person name="Walters P."/>
            <person name="Elshahed M.S."/>
            <person name="Youssef N.H."/>
        </authorList>
    </citation>
    <scope>NUCLEOTIDE SEQUENCE</scope>
    <source>
        <strain evidence="2">Zod_Metabat.24</strain>
    </source>
</reference>
<keyword evidence="1" id="KW-0472">Membrane</keyword>
<dbReference type="Proteomes" id="UP000809273">
    <property type="component" value="Unassembled WGS sequence"/>
</dbReference>
<keyword evidence="1" id="KW-1133">Transmembrane helix</keyword>
<feature type="transmembrane region" description="Helical" evidence="1">
    <location>
        <begin position="52"/>
        <end position="73"/>
    </location>
</feature>
<dbReference type="AlphaFoldDB" id="A0A9D8PR98"/>
<reference evidence="2" key="2">
    <citation type="submission" date="2021-01" db="EMBL/GenBank/DDBJ databases">
        <authorList>
            <person name="Hahn C.R."/>
            <person name="Youssef N.H."/>
            <person name="Elshahed M."/>
        </authorList>
    </citation>
    <scope>NUCLEOTIDE SEQUENCE</scope>
    <source>
        <strain evidence="2">Zod_Metabat.24</strain>
    </source>
</reference>
<protein>
    <submittedName>
        <fullName evidence="2">Uncharacterized protein</fullName>
    </submittedName>
</protein>
<evidence type="ECO:0000256" key="1">
    <source>
        <dbReference type="SAM" id="Phobius"/>
    </source>
</evidence>
<evidence type="ECO:0000313" key="2">
    <source>
        <dbReference type="EMBL" id="MBN1574563.1"/>
    </source>
</evidence>
<sequence length="74" mass="8306">MTKNQNGNGSIKSAEFRGMMLERTEIILKDIESLRETVTDHTKTIEQLKIKASLWGFLAGSIPSLVTALILLFR</sequence>
<proteinExistence type="predicted"/>
<comment type="caution">
    <text evidence="2">The sequence shown here is derived from an EMBL/GenBank/DDBJ whole genome shotgun (WGS) entry which is preliminary data.</text>
</comment>
<gene>
    <name evidence="2" type="ORF">JW984_15305</name>
</gene>
<name>A0A9D8PR98_9DELT</name>
<organism evidence="2 3">
    <name type="scientific">Candidatus Zymogenus saltonus</name>
    <dbReference type="NCBI Taxonomy" id="2844893"/>
    <lineage>
        <taxon>Bacteria</taxon>
        <taxon>Deltaproteobacteria</taxon>
        <taxon>Candidatus Zymogenia</taxon>
        <taxon>Candidatus Zymogeniales</taxon>
        <taxon>Candidatus Zymogenaceae</taxon>
        <taxon>Candidatus Zymogenus</taxon>
    </lineage>
</organism>